<dbReference type="Pfam" id="PF02065">
    <property type="entry name" value="Melibiase"/>
    <property type="match status" value="1"/>
</dbReference>
<evidence type="ECO:0000313" key="3">
    <source>
        <dbReference type="EMBL" id="MCW1043127.1"/>
    </source>
</evidence>
<dbReference type="GO" id="GO:0004557">
    <property type="term" value="F:alpha-galactosidase activity"/>
    <property type="evidence" value="ECO:0007669"/>
    <property type="project" value="UniProtKB-EC"/>
</dbReference>
<evidence type="ECO:0000256" key="1">
    <source>
        <dbReference type="ARBA" id="ARBA00022801"/>
    </source>
</evidence>
<feature type="non-terminal residue" evidence="3">
    <location>
        <position position="1"/>
    </location>
</feature>
<dbReference type="InterPro" id="IPR017853">
    <property type="entry name" value="GH"/>
</dbReference>
<accession>A0ABT3ECH1</accession>
<dbReference type="Gene3D" id="3.20.20.70">
    <property type="entry name" value="Aldolase class I"/>
    <property type="match status" value="1"/>
</dbReference>
<evidence type="ECO:0000313" key="4">
    <source>
        <dbReference type="Proteomes" id="UP001526076"/>
    </source>
</evidence>
<reference evidence="3 4" key="1">
    <citation type="submission" date="2022-10" db="EMBL/GenBank/DDBJ databases">
        <title>Comparative genomic study of S. anginosus.</title>
        <authorList>
            <person name="Prasad A."/>
            <person name="Ene A."/>
            <person name="Jablonska S."/>
            <person name="Du J."/>
            <person name="Wolfe A.J."/>
            <person name="Putonti C."/>
        </authorList>
    </citation>
    <scope>NUCLEOTIDE SEQUENCE [LARGE SCALE GENOMIC DNA]</scope>
    <source>
        <strain evidence="3 4">UMB9231</strain>
    </source>
</reference>
<keyword evidence="1 3" id="KW-0378">Hydrolase</keyword>
<dbReference type="InterPro" id="IPR050985">
    <property type="entry name" value="Alpha-glycosidase_related"/>
</dbReference>
<comment type="caution">
    <text evidence="3">The sequence shown here is derived from an EMBL/GenBank/DDBJ whole genome shotgun (WGS) entry which is preliminary data.</text>
</comment>
<gene>
    <name evidence="3" type="ORF">OJ597_12170</name>
</gene>
<keyword evidence="4" id="KW-1185">Reference proteome</keyword>
<feature type="non-terminal residue" evidence="3">
    <location>
        <position position="100"/>
    </location>
</feature>
<keyword evidence="2 3" id="KW-0326">Glycosidase</keyword>
<evidence type="ECO:0000256" key="2">
    <source>
        <dbReference type="ARBA" id="ARBA00023295"/>
    </source>
</evidence>
<dbReference type="EC" id="3.2.1.22" evidence="3"/>
<protein>
    <submittedName>
        <fullName evidence="3">Alpha-galactosidase</fullName>
        <ecNumber evidence="3">3.2.1.22</ecNumber>
    </submittedName>
</protein>
<dbReference type="InterPro" id="IPR013785">
    <property type="entry name" value="Aldolase_TIM"/>
</dbReference>
<name>A0ABT3ECH1_STRAP</name>
<dbReference type="RefSeq" id="WP_264351217.1">
    <property type="nucleotide sequence ID" value="NZ_JAPAHU010000179.1"/>
</dbReference>
<organism evidence="3 4">
    <name type="scientific">Streptococcus anginosus</name>
    <dbReference type="NCBI Taxonomy" id="1328"/>
    <lineage>
        <taxon>Bacteria</taxon>
        <taxon>Bacillati</taxon>
        <taxon>Bacillota</taxon>
        <taxon>Bacilli</taxon>
        <taxon>Lactobacillales</taxon>
        <taxon>Streptococcaceae</taxon>
        <taxon>Streptococcus</taxon>
        <taxon>Streptococcus anginosus group</taxon>
    </lineage>
</organism>
<proteinExistence type="predicted"/>
<dbReference type="Proteomes" id="UP001526076">
    <property type="component" value="Unassembled WGS sequence"/>
</dbReference>
<dbReference type="PANTHER" id="PTHR43053">
    <property type="entry name" value="GLYCOSIDASE FAMILY 31"/>
    <property type="match status" value="1"/>
</dbReference>
<dbReference type="PANTHER" id="PTHR43053:SF3">
    <property type="entry name" value="ALPHA-GALACTOSIDASE C-RELATED"/>
    <property type="match status" value="1"/>
</dbReference>
<dbReference type="PRINTS" id="PR00743">
    <property type="entry name" value="GLHYDRLASE36"/>
</dbReference>
<dbReference type="CDD" id="cd14791">
    <property type="entry name" value="GH36"/>
    <property type="match status" value="1"/>
</dbReference>
<dbReference type="EMBL" id="JAPAHU010000179">
    <property type="protein sequence ID" value="MCW1043127.1"/>
    <property type="molecule type" value="Genomic_DNA"/>
</dbReference>
<dbReference type="SUPFAM" id="SSF51445">
    <property type="entry name" value="(Trans)glycosidases"/>
    <property type="match status" value="1"/>
</dbReference>
<dbReference type="InterPro" id="IPR002252">
    <property type="entry name" value="Glyco_hydro_36"/>
</dbReference>
<sequence>DRPVLINNWEATYFDFDEDKLVSIAKKAFDVGIELFVLDDGWFGNRENDCAGLGDWYVNPKRLPEGISSLSEKIRSFGMKFGLWFEPEMVNKDSELYRKH</sequence>